<feature type="transmembrane region" description="Helical" evidence="2">
    <location>
        <begin position="38"/>
        <end position="57"/>
    </location>
</feature>
<feature type="transmembrane region" description="Helical" evidence="2">
    <location>
        <begin position="385"/>
        <end position="406"/>
    </location>
</feature>
<reference evidence="4 5" key="1">
    <citation type="submission" date="2017-05" db="EMBL/GenBank/DDBJ databases">
        <authorList>
            <person name="Varghese N."/>
            <person name="Submissions S."/>
        </authorList>
    </citation>
    <scope>NUCLEOTIDE SEQUENCE [LARGE SCALE GENOMIC DNA]</scope>
    <source>
        <strain evidence="4 5">DSM 26001</strain>
    </source>
</reference>
<evidence type="ECO:0000313" key="4">
    <source>
        <dbReference type="EMBL" id="SMP72569.1"/>
    </source>
</evidence>
<keyword evidence="2" id="KW-1133">Transmembrane helix</keyword>
<proteinExistence type="predicted"/>
<comment type="caution">
    <text evidence="4">The sequence shown here is derived from an EMBL/GenBank/DDBJ whole genome shotgun (WGS) entry which is preliminary data.</text>
</comment>
<name>A0ABY1QJ36_9BURK</name>
<feature type="domain" description="TraG N-terminal Proteobacteria" evidence="3">
    <location>
        <begin position="6"/>
        <end position="479"/>
    </location>
</feature>
<keyword evidence="2" id="KW-0812">Transmembrane</keyword>
<feature type="transmembrane region" description="Helical" evidence="2">
    <location>
        <begin position="69"/>
        <end position="91"/>
    </location>
</feature>
<evidence type="ECO:0000259" key="3">
    <source>
        <dbReference type="Pfam" id="PF07916"/>
    </source>
</evidence>
<feature type="region of interest" description="Disordered" evidence="1">
    <location>
        <begin position="951"/>
        <end position="972"/>
    </location>
</feature>
<feature type="transmembrane region" description="Helical" evidence="2">
    <location>
        <begin position="352"/>
        <end position="373"/>
    </location>
</feature>
<organism evidence="4 5">
    <name type="scientific">Noviherbaspirillum suwonense</name>
    <dbReference type="NCBI Taxonomy" id="1224511"/>
    <lineage>
        <taxon>Bacteria</taxon>
        <taxon>Pseudomonadati</taxon>
        <taxon>Pseudomonadota</taxon>
        <taxon>Betaproteobacteria</taxon>
        <taxon>Burkholderiales</taxon>
        <taxon>Oxalobacteraceae</taxon>
        <taxon>Noviherbaspirillum</taxon>
    </lineage>
</organism>
<feature type="compositionally biased region" description="Low complexity" evidence="1">
    <location>
        <begin position="1112"/>
        <end position="1135"/>
    </location>
</feature>
<feature type="transmembrane region" description="Helical" evidence="2">
    <location>
        <begin position="6"/>
        <end position="26"/>
    </location>
</feature>
<dbReference type="EMBL" id="FXUL01000018">
    <property type="protein sequence ID" value="SMP72569.1"/>
    <property type="molecule type" value="Genomic_DNA"/>
</dbReference>
<keyword evidence="2" id="KW-0472">Membrane</keyword>
<dbReference type="Pfam" id="PF07916">
    <property type="entry name" value="TraG_N"/>
    <property type="match status" value="1"/>
</dbReference>
<evidence type="ECO:0000256" key="2">
    <source>
        <dbReference type="SAM" id="Phobius"/>
    </source>
</evidence>
<keyword evidence="5" id="KW-1185">Reference proteome</keyword>
<protein>
    <submittedName>
        <fullName evidence="4">TraG-like protein, N-terminal region</fullName>
    </submittedName>
</protein>
<accession>A0ABY1QJ36</accession>
<dbReference type="InterPro" id="IPR012931">
    <property type="entry name" value="TraG_N_Proteobacteria"/>
</dbReference>
<feature type="region of interest" description="Disordered" evidence="1">
    <location>
        <begin position="1098"/>
        <end position="1155"/>
    </location>
</feature>
<evidence type="ECO:0000256" key="1">
    <source>
        <dbReference type="SAM" id="MobiDB-lite"/>
    </source>
</evidence>
<dbReference type="RefSeq" id="WP_283444115.1">
    <property type="nucleotide sequence ID" value="NZ_FXUL01000018.1"/>
</dbReference>
<sequence>MVNFPIYVLGDATSFYSVINSVAMVFSSKGFILSTQLAAGLIALVACVAGLLGKMAGDSKMGQHPVTTPLMFGAMVAFMSIPSSVTVQDIYTGSTVKVDNVPVLIAAPASLFTTGAYKLFDTANTSFQTVNGSYMGVSTSGFVMPLKLLLSLRSGIDKAEPYLAASVSQFIIDCIPGSTTFNLTNTAGGFGRSEDAIKYIVDNARPSGLTTYYTANATAGTAMACQNAGQLLLTDSTKFYNSPQFVDMINSGLKEKNPNDPNGLYKLSDLESAITNVGQTGGLVAGSQQDTRAYALNAMFYHRINDTFRCLDSVGSQKDFNTCTMALNQAFEKWKAEAVSNGTFFAKMMTPAIVFLQLMFFGFAPIVILYSLFKGAGSLGLYIKYLGFGVWTSSWLPFSAIIQMYIQNNVADKLMSIQAKHPGILTPATFDATFNDIIGTRLALASDLLAATPMLSLALLSGSIYSLSSLANKWNGQGHTDPNLVTPPVQSAAPVFASGSANVNRLTRGFVDEGGEQNTMSFQISNGSQEASSLSRRVGESNAALQSVSSAQSVMTQNQFATAYAKTAQQMHQSQSGVQFMDGGVTFSKGSEKAITLSEEQSKGLAEQTKGTMSLTSGITGAFVGGLAKKFGGKISEKQAEQATHKAIDNITRQDAGFASKLFSPDEGVRTNAWKDVANVAIDIADGAMVAGTAIAVGTEIATGAGALAAPATAVAGMAARSSMKKALIAGGAADGLAKGVSSVIGAAKDAPSKLQKANGKQLTELLSKNTEGGARAASELTVSESDQFKTASAAQKKDAVGVVANWGYNTFHGSSTTNSNTDAKTKSETHTVANGQTLANTYQEAASRIINAEEAYMKTSTSGTGEAMQITVNPQQMVQRLNSSPEMVADIQKQVENWKQKDPIGFEAARKEEVNKGKWQMGNHFNEPTKEFLTDLATIRKLDPNFKLFDNSGGRSDANAGIEQPHGPDTRKIHGQVKEVENVTAKAAGSIKVGDVDKNLAGKVHTGSVASADVSPSAVVNAAFNPGNHASRTLTAASTDTSPVIVEGMKLDAQRHSTELQAPGGDKPAEMRTEKQMMGAAAFGGFAVNAVANRFHNPVKGDGPGPGSVGAGNAAQQGQPPAAGTSAPQPGGSANPAQGSPSRPSRPARQGKPR</sequence>
<evidence type="ECO:0000313" key="5">
    <source>
        <dbReference type="Proteomes" id="UP001158049"/>
    </source>
</evidence>
<dbReference type="Proteomes" id="UP001158049">
    <property type="component" value="Unassembled WGS sequence"/>
</dbReference>
<gene>
    <name evidence="4" type="ORF">SAMN06295970_11863</name>
</gene>
<feature type="transmembrane region" description="Helical" evidence="2">
    <location>
        <begin position="103"/>
        <end position="120"/>
    </location>
</feature>